<dbReference type="InterPro" id="IPR006102">
    <property type="entry name" value="Ig-like_GH2"/>
</dbReference>
<accession>A0A7T7XNP9</accession>
<sequence>MDQHVPRNEYPRPQLERKDWINLNGEWTYKIVMRPPYFAAQGDYSEHENSAGFDKKIIVPYPPESKLSGTGEKDIINYMFYHRKISIPAEYTDKIILLHFGAVFYHSEIFIDGKLVDFHDGGSSSFTVDISRAVQPGNTHDLVVKVTSNLWDGTIPSGKQSSYLQSYKCFYTRITGIWQTVWMEAVKPGAVRQLQLIPNIDTNTLTVIPEFYGQSEGDALSLIVTDAGGGTAASWRGTASNGGPVALEIPGARLWSPEDPYLYNVTASVADKDSRTVDSVVSYAGMRKVHIADGKIFLNNKPLYQRLVLDQGYYPDGLWTAPDDAALKKDIELGIAAGFNGARLHQKVFEQRYYYWADRLGYICWSESPSWGLDYNTEGLPPRNFLSEWAELVTQNRNHPSILIWTPFNETYQFTNPLVHKRVHRDAYQLCKMIDPSRPVNDASGYIHYVTDVWTAHSYEQDPAKLTQKLELSAEGQPFKNYPDFEPEYTGQPYLMDEYGGIKWDPETQLDQSAMHGQNLVSWGYGDSPTSLEDFYTRLEGLTEAVLNAPFNCGYCYTELTDVEQEKNGIYFYDRSEKFDMDRIRKVFSRVPKGF</sequence>
<keyword evidence="7" id="KW-1185">Reference proteome</keyword>
<evidence type="ECO:0000256" key="3">
    <source>
        <dbReference type="ARBA" id="ARBA00023295"/>
    </source>
</evidence>
<organism evidence="6 7">
    <name type="scientific">Breznakiella homolactica</name>
    <dbReference type="NCBI Taxonomy" id="2798577"/>
    <lineage>
        <taxon>Bacteria</taxon>
        <taxon>Pseudomonadati</taxon>
        <taxon>Spirochaetota</taxon>
        <taxon>Spirochaetia</taxon>
        <taxon>Spirochaetales</taxon>
        <taxon>Breznakiellaceae</taxon>
        <taxon>Breznakiella</taxon>
    </lineage>
</organism>
<dbReference type="SUPFAM" id="SSF51445">
    <property type="entry name" value="(Trans)glycosidases"/>
    <property type="match status" value="1"/>
</dbReference>
<evidence type="ECO:0000256" key="2">
    <source>
        <dbReference type="ARBA" id="ARBA00022801"/>
    </source>
</evidence>
<keyword evidence="3" id="KW-0326">Glycosidase</keyword>
<evidence type="ECO:0000259" key="5">
    <source>
        <dbReference type="Pfam" id="PF02836"/>
    </source>
</evidence>
<keyword evidence="2" id="KW-0378">Hydrolase</keyword>
<dbReference type="SUPFAM" id="SSF49303">
    <property type="entry name" value="beta-Galactosidase/glucuronidase domain"/>
    <property type="match status" value="1"/>
</dbReference>
<dbReference type="PANTHER" id="PTHR42732:SF3">
    <property type="entry name" value="HYDROLASE"/>
    <property type="match status" value="1"/>
</dbReference>
<dbReference type="Gene3D" id="2.60.120.260">
    <property type="entry name" value="Galactose-binding domain-like"/>
    <property type="match status" value="1"/>
</dbReference>
<name>A0A7T7XNP9_9SPIR</name>
<reference evidence="6" key="1">
    <citation type="submission" date="2021-01" db="EMBL/GenBank/DDBJ databases">
        <title>Description of Breznakiella homolactica.</title>
        <authorList>
            <person name="Song Y."/>
            <person name="Brune A."/>
        </authorList>
    </citation>
    <scope>NUCLEOTIDE SEQUENCE</scope>
    <source>
        <strain evidence="6">RmG30</strain>
    </source>
</reference>
<dbReference type="GO" id="GO:0004553">
    <property type="term" value="F:hydrolase activity, hydrolyzing O-glycosyl compounds"/>
    <property type="evidence" value="ECO:0007669"/>
    <property type="project" value="InterPro"/>
</dbReference>
<dbReference type="SUPFAM" id="SSF49785">
    <property type="entry name" value="Galactose-binding domain-like"/>
    <property type="match status" value="1"/>
</dbReference>
<dbReference type="Pfam" id="PF00703">
    <property type="entry name" value="Glyco_hydro_2"/>
    <property type="match status" value="1"/>
</dbReference>
<dbReference type="InterPro" id="IPR006103">
    <property type="entry name" value="Glyco_hydro_2_cat"/>
</dbReference>
<dbReference type="KEGG" id="bhc:JFL75_01455"/>
<dbReference type="Pfam" id="PF02836">
    <property type="entry name" value="Glyco_hydro_2_C"/>
    <property type="match status" value="1"/>
</dbReference>
<dbReference type="InterPro" id="IPR013783">
    <property type="entry name" value="Ig-like_fold"/>
</dbReference>
<evidence type="ECO:0000313" key="6">
    <source>
        <dbReference type="EMBL" id="QQO09612.1"/>
    </source>
</evidence>
<evidence type="ECO:0008006" key="8">
    <source>
        <dbReference type="Google" id="ProtNLM"/>
    </source>
</evidence>
<dbReference type="Gene3D" id="2.60.40.10">
    <property type="entry name" value="Immunoglobulins"/>
    <property type="match status" value="1"/>
</dbReference>
<comment type="similarity">
    <text evidence="1">Belongs to the glycosyl hydrolase 2 family.</text>
</comment>
<dbReference type="InterPro" id="IPR008979">
    <property type="entry name" value="Galactose-bd-like_sf"/>
</dbReference>
<feature type="domain" description="Glycoside hydrolase family 2 catalytic" evidence="5">
    <location>
        <begin position="289"/>
        <end position="501"/>
    </location>
</feature>
<evidence type="ECO:0000259" key="4">
    <source>
        <dbReference type="Pfam" id="PF00703"/>
    </source>
</evidence>
<evidence type="ECO:0000313" key="7">
    <source>
        <dbReference type="Proteomes" id="UP000595917"/>
    </source>
</evidence>
<protein>
    <recommendedName>
        <fullName evidence="8">Beta-glucuronidase</fullName>
    </recommendedName>
</protein>
<dbReference type="EMBL" id="CP067089">
    <property type="protein sequence ID" value="QQO09612.1"/>
    <property type="molecule type" value="Genomic_DNA"/>
</dbReference>
<proteinExistence type="inferred from homology"/>
<dbReference type="Proteomes" id="UP000595917">
    <property type="component" value="Chromosome"/>
</dbReference>
<gene>
    <name evidence="6" type="ORF">JFL75_01455</name>
</gene>
<dbReference type="InterPro" id="IPR036156">
    <property type="entry name" value="Beta-gal/glucu_dom_sf"/>
</dbReference>
<dbReference type="RefSeq" id="WP_215626915.1">
    <property type="nucleotide sequence ID" value="NZ_CP067089.2"/>
</dbReference>
<dbReference type="InterPro" id="IPR017853">
    <property type="entry name" value="GH"/>
</dbReference>
<feature type="domain" description="Glycoside hydrolase family 2 immunoglobulin-like beta-sandwich" evidence="4">
    <location>
        <begin position="239"/>
        <end position="287"/>
    </location>
</feature>
<dbReference type="GO" id="GO:0005975">
    <property type="term" value="P:carbohydrate metabolic process"/>
    <property type="evidence" value="ECO:0007669"/>
    <property type="project" value="InterPro"/>
</dbReference>
<dbReference type="AlphaFoldDB" id="A0A7T7XNP9"/>
<evidence type="ECO:0000256" key="1">
    <source>
        <dbReference type="ARBA" id="ARBA00007401"/>
    </source>
</evidence>
<dbReference type="InterPro" id="IPR051913">
    <property type="entry name" value="GH2_Domain-Containing"/>
</dbReference>
<dbReference type="PANTHER" id="PTHR42732">
    <property type="entry name" value="BETA-GALACTOSIDASE"/>
    <property type="match status" value="1"/>
</dbReference>
<dbReference type="Gene3D" id="3.20.20.80">
    <property type="entry name" value="Glycosidases"/>
    <property type="match status" value="1"/>
</dbReference>